<dbReference type="Proteomes" id="UP000320585">
    <property type="component" value="Chromosome"/>
</dbReference>
<keyword evidence="3" id="KW-1185">Reference proteome</keyword>
<dbReference type="RefSeq" id="WP_022382361.1">
    <property type="nucleotide sequence ID" value="NZ_AP019697.1"/>
</dbReference>
<accession>A0A8D4ZZP1</accession>
<dbReference type="EMBL" id="AP019697">
    <property type="protein sequence ID" value="BBK24338.1"/>
    <property type="molecule type" value="Genomic_DNA"/>
</dbReference>
<protein>
    <submittedName>
        <fullName evidence="2">Uncharacterized protein</fullName>
    </submittedName>
</protein>
<evidence type="ECO:0000313" key="3">
    <source>
        <dbReference type="Proteomes" id="UP000320585"/>
    </source>
</evidence>
<sequence>MKYKIILSAALLALGLASSVSANSIKHVFVVDELTLEVEMADPLTEEELHPANFMSPSYKSEFQVNGGVHVTGLPIPQKSDGFHYNIYRLAVDGLDAGPIYQISYKGQKARTFKLYEGREQQDRYRDRYGSYF</sequence>
<feature type="chain" id="PRO_5034238500" evidence="1">
    <location>
        <begin position="23"/>
        <end position="133"/>
    </location>
</feature>
<evidence type="ECO:0000256" key="1">
    <source>
        <dbReference type="SAM" id="SignalP"/>
    </source>
</evidence>
<feature type="signal peptide" evidence="1">
    <location>
        <begin position="1"/>
        <end position="22"/>
    </location>
</feature>
<evidence type="ECO:0000313" key="2">
    <source>
        <dbReference type="EMBL" id="BBK24338.1"/>
    </source>
</evidence>
<dbReference type="AlphaFoldDB" id="A0A8D4ZZP1"/>
<dbReference type="OrthoDB" id="1634135at2"/>
<keyword evidence="1" id="KW-0732">Signal</keyword>
<gene>
    <name evidence="2" type="ORF">Dia5BBH33_02730</name>
</gene>
<reference evidence="3" key="1">
    <citation type="submission" date="2019-05" db="EMBL/GenBank/DDBJ databases">
        <title>Complete genome sequencing of Dialister sp. strain 5BBH33.</title>
        <authorList>
            <person name="Sakamoto M."/>
            <person name="Murakami T."/>
            <person name="Mori H."/>
        </authorList>
    </citation>
    <scope>NUCLEOTIDE SEQUENCE [LARGE SCALE GENOMIC DNA]</scope>
    <source>
        <strain evidence="3">5BBH33</strain>
    </source>
</reference>
<proteinExistence type="predicted"/>
<name>A0A8D4ZZP1_9FIRM</name>
<dbReference type="KEGG" id="dho:Dia5BBH33_02730"/>
<dbReference type="GeneID" id="92715492"/>
<organism evidence="2 3">
    <name type="scientific">Dialister hominis</name>
    <dbReference type="NCBI Taxonomy" id="2582419"/>
    <lineage>
        <taxon>Bacteria</taxon>
        <taxon>Bacillati</taxon>
        <taxon>Bacillota</taxon>
        <taxon>Negativicutes</taxon>
        <taxon>Veillonellales</taxon>
        <taxon>Veillonellaceae</taxon>
        <taxon>Dialister</taxon>
    </lineage>
</organism>